<feature type="compositionally biased region" description="Polar residues" evidence="4">
    <location>
        <begin position="556"/>
        <end position="565"/>
    </location>
</feature>
<dbReference type="CDD" id="cd04369">
    <property type="entry name" value="Bromodomain"/>
    <property type="match status" value="1"/>
</dbReference>
<dbReference type="AlphaFoldDB" id="A0A835Q112"/>
<feature type="domain" description="Bromo" evidence="5">
    <location>
        <begin position="326"/>
        <end position="397"/>
    </location>
</feature>
<feature type="compositionally biased region" description="Basic and acidic residues" evidence="4">
    <location>
        <begin position="135"/>
        <end position="155"/>
    </location>
</feature>
<dbReference type="SMART" id="SM00297">
    <property type="entry name" value="BROMO"/>
    <property type="match status" value="1"/>
</dbReference>
<keyword evidence="2" id="KW-0238">DNA-binding</keyword>
<evidence type="ECO:0000256" key="4">
    <source>
        <dbReference type="SAM" id="MobiDB-lite"/>
    </source>
</evidence>
<gene>
    <name evidence="7" type="ORF">HPP92_019678</name>
</gene>
<protein>
    <recommendedName>
        <fullName evidence="9">DNA-binding bromodomain-containing protein</fullName>
    </recommendedName>
</protein>
<keyword evidence="1 3" id="KW-0103">Bromodomain</keyword>
<evidence type="ECO:0000256" key="1">
    <source>
        <dbReference type="ARBA" id="ARBA00023117"/>
    </source>
</evidence>
<dbReference type="InterPro" id="IPR001487">
    <property type="entry name" value="Bromodomain"/>
</dbReference>
<accession>A0A835Q112</accession>
<proteinExistence type="predicted"/>
<organism evidence="7 8">
    <name type="scientific">Vanilla planifolia</name>
    <name type="common">Vanilla</name>
    <dbReference type="NCBI Taxonomy" id="51239"/>
    <lineage>
        <taxon>Eukaryota</taxon>
        <taxon>Viridiplantae</taxon>
        <taxon>Streptophyta</taxon>
        <taxon>Embryophyta</taxon>
        <taxon>Tracheophyta</taxon>
        <taxon>Spermatophyta</taxon>
        <taxon>Magnoliopsida</taxon>
        <taxon>Liliopsida</taxon>
        <taxon>Asparagales</taxon>
        <taxon>Orchidaceae</taxon>
        <taxon>Vanilloideae</taxon>
        <taxon>Vanilleae</taxon>
        <taxon>Vanilla</taxon>
    </lineage>
</organism>
<dbReference type="InterPro" id="IPR017930">
    <property type="entry name" value="Myb_dom"/>
</dbReference>
<dbReference type="InterPro" id="IPR001005">
    <property type="entry name" value="SANT/Myb"/>
</dbReference>
<dbReference type="PANTHER" id="PTHR37888:SF11">
    <property type="entry name" value="DNA-BINDING BROMODOMAIN-CONTAINING PROTEIN"/>
    <property type="match status" value="1"/>
</dbReference>
<dbReference type="PANTHER" id="PTHR37888">
    <property type="entry name" value="DNA-BINDING BROMODOMAIN-CONTAINING PROTEIN"/>
    <property type="match status" value="1"/>
</dbReference>
<feature type="region of interest" description="Disordered" evidence="4">
    <location>
        <begin position="135"/>
        <end position="308"/>
    </location>
</feature>
<name>A0A835Q112_VANPL</name>
<dbReference type="PROSITE" id="PS50014">
    <property type="entry name" value="BROMODOMAIN_2"/>
    <property type="match status" value="1"/>
</dbReference>
<dbReference type="SUPFAM" id="SSF47370">
    <property type="entry name" value="Bromodomain"/>
    <property type="match status" value="1"/>
</dbReference>
<dbReference type="GO" id="GO:0003677">
    <property type="term" value="F:DNA binding"/>
    <property type="evidence" value="ECO:0007669"/>
    <property type="project" value="UniProtKB-KW"/>
</dbReference>
<evidence type="ECO:0000259" key="5">
    <source>
        <dbReference type="PROSITE" id="PS50014"/>
    </source>
</evidence>
<feature type="compositionally biased region" description="Low complexity" evidence="4">
    <location>
        <begin position="286"/>
        <end position="304"/>
    </location>
</feature>
<evidence type="ECO:0008006" key="9">
    <source>
        <dbReference type="Google" id="ProtNLM"/>
    </source>
</evidence>
<feature type="domain" description="HTH myb-type" evidence="6">
    <location>
        <begin position="23"/>
        <end position="73"/>
    </location>
</feature>
<feature type="compositionally biased region" description="Polar residues" evidence="4">
    <location>
        <begin position="517"/>
        <end position="539"/>
    </location>
</feature>
<dbReference type="InterPro" id="IPR036427">
    <property type="entry name" value="Bromodomain-like_sf"/>
</dbReference>
<evidence type="ECO:0000259" key="6">
    <source>
        <dbReference type="PROSITE" id="PS51294"/>
    </source>
</evidence>
<dbReference type="EMBL" id="JADCNL010000010">
    <property type="protein sequence ID" value="KAG0463609.1"/>
    <property type="molecule type" value="Genomic_DNA"/>
</dbReference>
<feature type="region of interest" description="Disordered" evidence="4">
    <location>
        <begin position="467"/>
        <end position="606"/>
    </location>
</feature>
<dbReference type="Proteomes" id="UP000636800">
    <property type="component" value="Chromosome 10"/>
</dbReference>
<dbReference type="Pfam" id="PF00439">
    <property type="entry name" value="Bromodomain"/>
    <property type="match status" value="1"/>
</dbReference>
<dbReference type="Gene3D" id="1.20.920.10">
    <property type="entry name" value="Bromodomain-like"/>
    <property type="match status" value="1"/>
</dbReference>
<feature type="compositionally biased region" description="Basic and acidic residues" evidence="4">
    <location>
        <begin position="474"/>
        <end position="505"/>
    </location>
</feature>
<dbReference type="CDD" id="cd00167">
    <property type="entry name" value="SANT"/>
    <property type="match status" value="1"/>
</dbReference>
<dbReference type="SMART" id="SM00717">
    <property type="entry name" value="SANT"/>
    <property type="match status" value="1"/>
</dbReference>
<dbReference type="SUPFAM" id="SSF46689">
    <property type="entry name" value="Homeodomain-like"/>
    <property type="match status" value="1"/>
</dbReference>
<reference evidence="7 8" key="1">
    <citation type="journal article" date="2020" name="Nat. Food">
        <title>A phased Vanilla planifolia genome enables genetic improvement of flavour and production.</title>
        <authorList>
            <person name="Hasing T."/>
            <person name="Tang H."/>
            <person name="Brym M."/>
            <person name="Khazi F."/>
            <person name="Huang T."/>
            <person name="Chambers A.H."/>
        </authorList>
    </citation>
    <scope>NUCLEOTIDE SEQUENCE [LARGE SCALE GENOMIC DNA]</scope>
    <source>
        <tissue evidence="7">Leaf</tissue>
    </source>
</reference>
<evidence type="ECO:0000256" key="3">
    <source>
        <dbReference type="PROSITE-ProRule" id="PRU00035"/>
    </source>
</evidence>
<dbReference type="PROSITE" id="PS51294">
    <property type="entry name" value="HTH_MYB"/>
    <property type="match status" value="1"/>
</dbReference>
<sequence length="606" mass="65357">MSVAPASATRSGDLANDIWGTWEELLLACAVNRYGTRSWDSVAMEVQARSPFSDLLTPQSCRKRYLDLRRRFESGVEVIEDEAFGAAGEDGSPAEVPWLEELRKLRMAELRREVERSDVSITSLQLKLKNLRAEREKNDAGKGDLDLKEQEKNMEGESPGSAPETLGRDRISGGESGRSCKESNSTDPKATEEQPGGEEATEPVQAPQPGGPTSISRPARELSYNGSSETLSKGEETPDAAPPPPGESGESVAGDAPEGEAEKESSDVQSSASLSRRWKGRRRKTVSGSSSVAEEAEADAVSPVTANAKRTGAESQPLASFFEIVRSSKYGSFFVRRLESQESARYRSLIRRHVDMEMVRTRLMRKGAKYSAAEFFRDLLLICNNAIVFYPNGSPELAAAVALREMVVKEMSTVLPKPEAIEAPAAKEPSSPLTKVVKRKIESDKKNVSSGTLMACGKRSSLSTKAAAALETEAVGKEERERNSDSDEKDMQTVDSKLKPKERLKVSGARGFRTSKSRAVNSSARISKLASVSKTSPTADSIAEEVPQKVDKKTAPSASTSTLNKRNAAGFLNRLKGESGSSPGTGTLLNSLKSSGSKGVEQKRGG</sequence>
<feature type="compositionally biased region" description="Low complexity" evidence="4">
    <location>
        <begin position="584"/>
        <end position="599"/>
    </location>
</feature>
<dbReference type="Gene3D" id="1.10.10.60">
    <property type="entry name" value="Homeodomain-like"/>
    <property type="match status" value="1"/>
</dbReference>
<comment type="caution">
    <text evidence="7">The sequence shown here is derived from an EMBL/GenBank/DDBJ whole genome shotgun (WGS) entry which is preliminary data.</text>
</comment>
<evidence type="ECO:0000313" key="8">
    <source>
        <dbReference type="Proteomes" id="UP000636800"/>
    </source>
</evidence>
<evidence type="ECO:0000256" key="2">
    <source>
        <dbReference type="ARBA" id="ARBA00023125"/>
    </source>
</evidence>
<dbReference type="OrthoDB" id="6513042at2759"/>
<dbReference type="InterPro" id="IPR009057">
    <property type="entry name" value="Homeodomain-like_sf"/>
</dbReference>
<evidence type="ECO:0000313" key="7">
    <source>
        <dbReference type="EMBL" id="KAG0463609.1"/>
    </source>
</evidence>
<keyword evidence="8" id="KW-1185">Reference proteome</keyword>
<dbReference type="Pfam" id="PF00249">
    <property type="entry name" value="Myb_DNA-binding"/>
    <property type="match status" value="1"/>
</dbReference>
<feature type="compositionally biased region" description="Basic residues" evidence="4">
    <location>
        <begin position="276"/>
        <end position="285"/>
    </location>
</feature>